<evidence type="ECO:0000313" key="2">
    <source>
        <dbReference type="Proteomes" id="UP000423756"/>
    </source>
</evidence>
<gene>
    <name evidence="1" type="ORF">F7Q91_09155</name>
</gene>
<name>A0A7V7TGV5_9VIBR</name>
<dbReference type="Proteomes" id="UP000423756">
    <property type="component" value="Unassembled WGS sequence"/>
</dbReference>
<protein>
    <submittedName>
        <fullName evidence="1">Uncharacterized protein</fullName>
    </submittedName>
</protein>
<accession>A0A7V7TGV5</accession>
<dbReference type="EMBL" id="VZPX01000015">
    <property type="protein sequence ID" value="KAB0480282.1"/>
    <property type="molecule type" value="Genomic_DNA"/>
</dbReference>
<dbReference type="AlphaFoldDB" id="A0A7V7TGV5"/>
<sequence>MFKVLNSMVLRSEPALIYLNFKGSLFQYTLGKTVMKKTTILAALIQLMLASTSHAQELNNEMNNSLSFCPENDIYCQIIMREL</sequence>
<comment type="caution">
    <text evidence="1">The sequence shown here is derived from an EMBL/GenBank/DDBJ whole genome shotgun (WGS) entry which is preliminary data.</text>
</comment>
<reference evidence="1 2" key="1">
    <citation type="submission" date="2019-09" db="EMBL/GenBank/DDBJ databases">
        <title>Draft genome sequences of 48 bacterial type strains from the CCUG.</title>
        <authorList>
            <person name="Tunovic T."/>
            <person name="Pineiro-Iglesias B."/>
            <person name="Unosson C."/>
            <person name="Inganas E."/>
            <person name="Ohlen M."/>
            <person name="Cardew S."/>
            <person name="Jensie-Markopoulos S."/>
            <person name="Salva-Serra F."/>
            <person name="Jaen-Luchoro D."/>
            <person name="Karlsson R."/>
            <person name="Svensson-Stadler L."/>
            <person name="Chun J."/>
            <person name="Moore E."/>
        </authorList>
    </citation>
    <scope>NUCLEOTIDE SEQUENCE [LARGE SCALE GENOMIC DNA]</scope>
    <source>
        <strain evidence="1 2">CCUG 48643</strain>
    </source>
</reference>
<evidence type="ECO:0000313" key="1">
    <source>
        <dbReference type="EMBL" id="KAB0480282.1"/>
    </source>
</evidence>
<proteinExistence type="predicted"/>
<organism evidence="1 2">
    <name type="scientific">Vibrio chagasii</name>
    <dbReference type="NCBI Taxonomy" id="170679"/>
    <lineage>
        <taxon>Bacteria</taxon>
        <taxon>Pseudomonadati</taxon>
        <taxon>Pseudomonadota</taxon>
        <taxon>Gammaproteobacteria</taxon>
        <taxon>Vibrionales</taxon>
        <taxon>Vibrionaceae</taxon>
        <taxon>Vibrio</taxon>
    </lineage>
</organism>